<keyword evidence="1" id="KW-0732">Signal</keyword>
<evidence type="ECO:0000259" key="2">
    <source>
        <dbReference type="Pfam" id="PF13473"/>
    </source>
</evidence>
<dbReference type="SUPFAM" id="SSF49503">
    <property type="entry name" value="Cupredoxins"/>
    <property type="match status" value="1"/>
</dbReference>
<dbReference type="EMBL" id="VIWT01000002">
    <property type="protein sequence ID" value="TWF90897.1"/>
    <property type="molecule type" value="Genomic_DNA"/>
</dbReference>
<organism evidence="3 4">
    <name type="scientific">Kitasatospora viridis</name>
    <dbReference type="NCBI Taxonomy" id="281105"/>
    <lineage>
        <taxon>Bacteria</taxon>
        <taxon>Bacillati</taxon>
        <taxon>Actinomycetota</taxon>
        <taxon>Actinomycetes</taxon>
        <taxon>Kitasatosporales</taxon>
        <taxon>Streptomycetaceae</taxon>
        <taxon>Kitasatospora</taxon>
    </lineage>
</organism>
<proteinExistence type="predicted"/>
<reference evidence="3 4" key="1">
    <citation type="submission" date="2019-06" db="EMBL/GenBank/DDBJ databases">
        <title>Sequencing the genomes of 1000 actinobacteria strains.</title>
        <authorList>
            <person name="Klenk H.-P."/>
        </authorList>
    </citation>
    <scope>NUCLEOTIDE SEQUENCE [LARGE SCALE GENOMIC DNA]</scope>
    <source>
        <strain evidence="3 4">DSM 44826</strain>
    </source>
</reference>
<evidence type="ECO:0000313" key="3">
    <source>
        <dbReference type="EMBL" id="TWF90897.1"/>
    </source>
</evidence>
<dbReference type="Proteomes" id="UP000317940">
    <property type="component" value="Unassembled WGS sequence"/>
</dbReference>
<sequence length="124" mass="12405">MTAARPYSTLAAVLLALALSACSSGGAQGGAQGGATTGSSSAGARITIKNFLFAPAALTVHPGDRVTVVNEDSTAHTATATDKSFDTGDIAPGTSATFTAPAKPGSYPYICTIHQYMHATLTVD</sequence>
<feature type="chain" id="PRO_5021723887" evidence="1">
    <location>
        <begin position="28"/>
        <end position="124"/>
    </location>
</feature>
<keyword evidence="4" id="KW-1185">Reference proteome</keyword>
<evidence type="ECO:0000313" key="4">
    <source>
        <dbReference type="Proteomes" id="UP000317940"/>
    </source>
</evidence>
<dbReference type="PROSITE" id="PS51257">
    <property type="entry name" value="PROKAR_LIPOPROTEIN"/>
    <property type="match status" value="1"/>
</dbReference>
<dbReference type="InterPro" id="IPR028096">
    <property type="entry name" value="EfeO_Cupredoxin"/>
</dbReference>
<dbReference type="Pfam" id="PF13473">
    <property type="entry name" value="Cupredoxin_1"/>
    <property type="match status" value="1"/>
</dbReference>
<comment type="caution">
    <text evidence="3">The sequence shown here is derived from an EMBL/GenBank/DDBJ whole genome shotgun (WGS) entry which is preliminary data.</text>
</comment>
<dbReference type="Gene3D" id="2.60.40.420">
    <property type="entry name" value="Cupredoxins - blue copper proteins"/>
    <property type="match status" value="1"/>
</dbReference>
<dbReference type="AlphaFoldDB" id="A0A561TUV9"/>
<feature type="signal peptide" evidence="1">
    <location>
        <begin position="1"/>
        <end position="27"/>
    </location>
</feature>
<dbReference type="PANTHER" id="PTHR36507">
    <property type="entry name" value="BLL1555 PROTEIN"/>
    <property type="match status" value="1"/>
</dbReference>
<name>A0A561TUV9_9ACTN</name>
<dbReference type="InterPro" id="IPR008972">
    <property type="entry name" value="Cupredoxin"/>
</dbReference>
<dbReference type="PANTHER" id="PTHR36507:SF1">
    <property type="entry name" value="BLL1555 PROTEIN"/>
    <property type="match status" value="1"/>
</dbReference>
<gene>
    <name evidence="3" type="ORF">FHX73_129</name>
</gene>
<accession>A0A561TUV9</accession>
<evidence type="ECO:0000256" key="1">
    <source>
        <dbReference type="SAM" id="SignalP"/>
    </source>
</evidence>
<feature type="domain" description="EfeO-type cupredoxin-like" evidence="2">
    <location>
        <begin position="15"/>
        <end position="123"/>
    </location>
</feature>
<dbReference type="OrthoDB" id="574459at2"/>
<protein>
    <submittedName>
        <fullName evidence="3">Plastocyanin</fullName>
    </submittedName>
</protein>
<dbReference type="RefSeq" id="WP_145908570.1">
    <property type="nucleotide sequence ID" value="NZ_BAAAMZ010000002.1"/>
</dbReference>
<dbReference type="InterPro" id="IPR052721">
    <property type="entry name" value="ET_Amicyanin"/>
</dbReference>